<gene>
    <name evidence="1" type="ORF">LMI_1702</name>
    <name evidence="2" type="ORF">SAMN02982997_02566</name>
</gene>
<dbReference type="KEGG" id="tmc:LMI_1702"/>
<dbReference type="PATRIC" id="fig|451.8.peg.1595"/>
<evidence type="ECO:0000313" key="2">
    <source>
        <dbReference type="EMBL" id="SCY70208.1"/>
    </source>
</evidence>
<dbReference type="EMBL" id="FMVN01000014">
    <property type="protein sequence ID" value="SCY70208.1"/>
    <property type="molecule type" value="Genomic_DNA"/>
</dbReference>
<evidence type="ECO:0000313" key="1">
    <source>
        <dbReference type="EMBL" id="CEG60998.1"/>
    </source>
</evidence>
<sequence length="74" mass="8591">MINANALYNECVVNQNITITHSYFKSLFSLFFKFIQTSSIKPIQSTCAKIFTFGISLFFSLKFYAVRKDFLNDN</sequence>
<protein>
    <submittedName>
        <fullName evidence="1">Uncharacterized protein</fullName>
    </submittedName>
</protein>
<organism evidence="1 3">
    <name type="scientific">Legionella micdadei</name>
    <name type="common">Tatlockia micdadei</name>
    <dbReference type="NCBI Taxonomy" id="451"/>
    <lineage>
        <taxon>Bacteria</taxon>
        <taxon>Pseudomonadati</taxon>
        <taxon>Pseudomonadota</taxon>
        <taxon>Gammaproteobacteria</taxon>
        <taxon>Legionellales</taxon>
        <taxon>Legionellaceae</taxon>
        <taxon>Legionella</taxon>
    </lineage>
</organism>
<reference evidence="2 4" key="3">
    <citation type="submission" date="2016-10" db="EMBL/GenBank/DDBJ databases">
        <authorList>
            <person name="Varghese N."/>
            <person name="Submissions S."/>
        </authorList>
    </citation>
    <scope>NUCLEOTIDE SEQUENCE [LARGE SCALE GENOMIC DNA]</scope>
    <source>
        <strain evidence="2 4">ATCC 33218</strain>
    </source>
</reference>
<reference evidence="3" key="1">
    <citation type="submission" date="2014-09" db="EMBL/GenBank/DDBJ databases">
        <authorList>
            <person name="Gomez-Valero L."/>
        </authorList>
    </citation>
    <scope>NUCLEOTIDE SEQUENCE [LARGE SCALE GENOMIC DNA]</scope>
    <source>
        <strain evidence="3">ATCC33218</strain>
    </source>
</reference>
<accession>A0A098GEU7</accession>
<keyword evidence="4" id="KW-1185">Reference proteome</keyword>
<dbReference type="Proteomes" id="UP000182998">
    <property type="component" value="Unassembled WGS sequence"/>
</dbReference>
<evidence type="ECO:0000313" key="3">
    <source>
        <dbReference type="Proteomes" id="UP000032414"/>
    </source>
</evidence>
<reference evidence="1" key="2">
    <citation type="submission" date="2014-09" db="EMBL/GenBank/DDBJ databases">
        <authorList>
            <person name="GOMEZ-VALERO Laura"/>
        </authorList>
    </citation>
    <scope>NUCLEOTIDE SEQUENCE</scope>
    <source>
        <strain evidence="1">ATCC33218</strain>
    </source>
</reference>
<name>A0A098GEU7_LEGMI</name>
<evidence type="ECO:0000313" key="4">
    <source>
        <dbReference type="Proteomes" id="UP000182998"/>
    </source>
</evidence>
<dbReference type="Proteomes" id="UP000032414">
    <property type="component" value="Chromosome I"/>
</dbReference>
<dbReference type="AlphaFoldDB" id="A0A098GEU7"/>
<dbReference type="HOGENOM" id="CLU_2686551_0_0_6"/>
<proteinExistence type="predicted"/>
<dbReference type="EMBL" id="LN614830">
    <property type="protein sequence ID" value="CEG60998.1"/>
    <property type="molecule type" value="Genomic_DNA"/>
</dbReference>